<dbReference type="GO" id="GO:0005737">
    <property type="term" value="C:cytoplasm"/>
    <property type="evidence" value="ECO:0007669"/>
    <property type="project" value="UniProtKB-SubCell"/>
</dbReference>
<keyword evidence="5" id="KW-1185">Reference proteome</keyword>
<protein>
    <submittedName>
        <fullName evidence="4">Alpha/beta hydrolase</fullName>
    </submittedName>
</protein>
<evidence type="ECO:0000313" key="4">
    <source>
        <dbReference type="EMBL" id="MCI2228727.1"/>
    </source>
</evidence>
<dbReference type="EMBL" id="JAKQYM010000003">
    <property type="protein sequence ID" value="MCI2228727.1"/>
    <property type="molecule type" value="Genomic_DNA"/>
</dbReference>
<gene>
    <name evidence="4" type="ORF">MC378_06075</name>
</gene>
<dbReference type="Pfam" id="PF12697">
    <property type="entry name" value="Abhydrolase_6"/>
    <property type="match status" value="1"/>
</dbReference>
<name>A0A9X1VPH8_9FLAO</name>
<dbReference type="AlphaFoldDB" id="A0A9X1VPH8"/>
<dbReference type="InterPro" id="IPR026151">
    <property type="entry name" value="Maspardin"/>
</dbReference>
<dbReference type="RefSeq" id="WP_242177857.1">
    <property type="nucleotide sequence ID" value="NZ_JAKQYM010000003.1"/>
</dbReference>
<comment type="caution">
    <text evidence="4">The sequence shown here is derived from an EMBL/GenBank/DDBJ whole genome shotgun (WGS) entry which is preliminary data.</text>
</comment>
<evidence type="ECO:0000313" key="5">
    <source>
        <dbReference type="Proteomes" id="UP001139369"/>
    </source>
</evidence>
<dbReference type="Proteomes" id="UP001139369">
    <property type="component" value="Unassembled WGS sequence"/>
</dbReference>
<reference evidence="4" key="1">
    <citation type="submission" date="2022-02" db="EMBL/GenBank/DDBJ databases">
        <title>Polaribacter sp. MSW13, isolated from seawater.</title>
        <authorList>
            <person name="Kristyanto S."/>
            <person name="Jung J."/>
            <person name="Jeon C.O."/>
        </authorList>
    </citation>
    <scope>NUCLEOTIDE SEQUENCE</scope>
    <source>
        <strain evidence="4">MSW13</strain>
    </source>
</reference>
<feature type="domain" description="AB hydrolase-1" evidence="3">
    <location>
        <begin position="72"/>
        <end position="289"/>
    </location>
</feature>
<organism evidence="4 5">
    <name type="scientific">Polaribacter marinus</name>
    <dbReference type="NCBI Taxonomy" id="2916838"/>
    <lineage>
        <taxon>Bacteria</taxon>
        <taxon>Pseudomonadati</taxon>
        <taxon>Bacteroidota</taxon>
        <taxon>Flavobacteriia</taxon>
        <taxon>Flavobacteriales</taxon>
        <taxon>Flavobacteriaceae</taxon>
    </lineage>
</organism>
<keyword evidence="2" id="KW-0963">Cytoplasm</keyword>
<dbReference type="PANTHER" id="PTHR15913:SF0">
    <property type="entry name" value="MASPARDIN"/>
    <property type="match status" value="1"/>
</dbReference>
<dbReference type="PANTHER" id="PTHR15913">
    <property type="entry name" value="ACID CLUSTER PROTEIN 33"/>
    <property type="match status" value="1"/>
</dbReference>
<keyword evidence="4" id="KW-0378">Hydrolase</keyword>
<accession>A0A9X1VPH8</accession>
<sequence>MRKKTLFLLISIIGLFILYNISAPQSNFFEHYKKNDIASKTLREFQNRKTKKITVNSVSWQYLSTGKGTKTIVFLHGMGGAYDLWWQQINYFENDFKIITYTLPDEIDNLNDALAGIKSILKEEKVDKFIAVGTSMGGYITQYILKSIPERVEKVVFGNTFPPNEDLLKDNLLKSKIIPFLPEIVISKLGDKTLKDKLLPAAKNDTLLACFLPSLPFSKKSFINRFKVVVDPFTINSTENKYKQISKLIIESDNDPLIPKKLRKEIKELYLNAKVYTFHNEGHFPYINASNEYNKVLDYFINDKTPKLK</sequence>
<dbReference type="InterPro" id="IPR000073">
    <property type="entry name" value="AB_hydrolase_1"/>
</dbReference>
<evidence type="ECO:0000256" key="1">
    <source>
        <dbReference type="ARBA" id="ARBA00004496"/>
    </source>
</evidence>
<evidence type="ECO:0000256" key="2">
    <source>
        <dbReference type="ARBA" id="ARBA00022490"/>
    </source>
</evidence>
<dbReference type="GO" id="GO:0016787">
    <property type="term" value="F:hydrolase activity"/>
    <property type="evidence" value="ECO:0007669"/>
    <property type="project" value="UniProtKB-KW"/>
</dbReference>
<evidence type="ECO:0000259" key="3">
    <source>
        <dbReference type="Pfam" id="PF12697"/>
    </source>
</evidence>
<comment type="subcellular location">
    <subcellularLocation>
        <location evidence="1">Cytoplasm</location>
    </subcellularLocation>
</comment>
<proteinExistence type="predicted"/>